<protein>
    <submittedName>
        <fullName evidence="2">Acyl-CoA N-acyltransferase</fullName>
    </submittedName>
</protein>
<dbReference type="InterPro" id="IPR016181">
    <property type="entry name" value="Acyl_CoA_acyltransferase"/>
</dbReference>
<evidence type="ECO:0000259" key="1">
    <source>
        <dbReference type="PROSITE" id="PS51186"/>
    </source>
</evidence>
<feature type="domain" description="N-acetyltransferase" evidence="1">
    <location>
        <begin position="66"/>
        <end position="216"/>
    </location>
</feature>
<dbReference type="Gene3D" id="3.40.630.30">
    <property type="match status" value="1"/>
</dbReference>
<accession>A0A6A7AT56</accession>
<dbReference type="PANTHER" id="PTHR42791:SF16">
    <property type="entry name" value="N-ACETYLTRANSFERASE DOMAIN-CONTAINING PROTEIN"/>
    <property type="match status" value="1"/>
</dbReference>
<gene>
    <name evidence="2" type="ORF">T440DRAFT_405441</name>
</gene>
<dbReference type="OrthoDB" id="2115692at2759"/>
<dbReference type="InterPro" id="IPR000182">
    <property type="entry name" value="GNAT_dom"/>
</dbReference>
<proteinExistence type="predicted"/>
<dbReference type="CDD" id="cd04301">
    <property type="entry name" value="NAT_SF"/>
    <property type="match status" value="1"/>
</dbReference>
<evidence type="ECO:0000313" key="3">
    <source>
        <dbReference type="Proteomes" id="UP000799423"/>
    </source>
</evidence>
<dbReference type="PROSITE" id="PS51186">
    <property type="entry name" value="GNAT"/>
    <property type="match status" value="1"/>
</dbReference>
<dbReference type="Pfam" id="PF00583">
    <property type="entry name" value="Acetyltransf_1"/>
    <property type="match status" value="1"/>
</dbReference>
<dbReference type="InterPro" id="IPR052523">
    <property type="entry name" value="Trichothecene_AcTrans"/>
</dbReference>
<dbReference type="AlphaFoldDB" id="A0A6A7AT56"/>
<dbReference type="EMBL" id="MU006334">
    <property type="protein sequence ID" value="KAF2846506.1"/>
    <property type="molecule type" value="Genomic_DNA"/>
</dbReference>
<dbReference type="SUPFAM" id="SSF55729">
    <property type="entry name" value="Acyl-CoA N-acyltransferases (Nat)"/>
    <property type="match status" value="1"/>
</dbReference>
<sequence length="234" mass="26325">MHVRLAKPSEEPDIVGVCSRAFFDEDLCGRVMHPHRNLYPDDVQIYWHEWLREEWAVPRNRFLVAITTDDDSQEKIVGFGIWQRQGDDAGAQRVMGEWVDPGPWKPLVSTLNRALDPSKKSILQESERFTKHYWNGASAINWFLASCCVDPGFQGRGCGRLLVRWGLDLAEQEGVRASVMSSDGSDEFYLKCGFEEVVGNASEGEGNPLKAACVRGGNILFMWEKSGKEVKSGT</sequence>
<reference evidence="2" key="1">
    <citation type="submission" date="2020-01" db="EMBL/GenBank/DDBJ databases">
        <authorList>
            <consortium name="DOE Joint Genome Institute"/>
            <person name="Haridas S."/>
            <person name="Albert R."/>
            <person name="Binder M."/>
            <person name="Bloem J."/>
            <person name="Labutti K."/>
            <person name="Salamov A."/>
            <person name="Andreopoulos B."/>
            <person name="Baker S.E."/>
            <person name="Barry K."/>
            <person name="Bills G."/>
            <person name="Bluhm B.H."/>
            <person name="Cannon C."/>
            <person name="Castanera R."/>
            <person name="Culley D.E."/>
            <person name="Daum C."/>
            <person name="Ezra D."/>
            <person name="Gonzalez J.B."/>
            <person name="Henrissat B."/>
            <person name="Kuo A."/>
            <person name="Liang C."/>
            <person name="Lipzen A."/>
            <person name="Lutzoni F."/>
            <person name="Magnuson J."/>
            <person name="Mondo S."/>
            <person name="Nolan M."/>
            <person name="Ohm R."/>
            <person name="Pangilinan J."/>
            <person name="Park H.-J."/>
            <person name="Ramirez L."/>
            <person name="Alfaro M."/>
            <person name="Sun H."/>
            <person name="Tritt A."/>
            <person name="Yoshinaga Y."/>
            <person name="Zwiers L.-H."/>
            <person name="Turgeon B.G."/>
            <person name="Goodwin S.B."/>
            <person name="Spatafora J.W."/>
            <person name="Crous P.W."/>
            <person name="Grigoriev I.V."/>
        </authorList>
    </citation>
    <scope>NUCLEOTIDE SEQUENCE</scope>
    <source>
        <strain evidence="2">IPT5</strain>
    </source>
</reference>
<keyword evidence="3" id="KW-1185">Reference proteome</keyword>
<evidence type="ECO:0000313" key="2">
    <source>
        <dbReference type="EMBL" id="KAF2846506.1"/>
    </source>
</evidence>
<organism evidence="2 3">
    <name type="scientific">Plenodomus tracheiphilus IPT5</name>
    <dbReference type="NCBI Taxonomy" id="1408161"/>
    <lineage>
        <taxon>Eukaryota</taxon>
        <taxon>Fungi</taxon>
        <taxon>Dikarya</taxon>
        <taxon>Ascomycota</taxon>
        <taxon>Pezizomycotina</taxon>
        <taxon>Dothideomycetes</taxon>
        <taxon>Pleosporomycetidae</taxon>
        <taxon>Pleosporales</taxon>
        <taxon>Pleosporineae</taxon>
        <taxon>Leptosphaeriaceae</taxon>
        <taxon>Plenodomus</taxon>
    </lineage>
</organism>
<name>A0A6A7AT56_9PLEO</name>
<dbReference type="GO" id="GO:0016747">
    <property type="term" value="F:acyltransferase activity, transferring groups other than amino-acyl groups"/>
    <property type="evidence" value="ECO:0007669"/>
    <property type="project" value="InterPro"/>
</dbReference>
<dbReference type="PANTHER" id="PTHR42791">
    <property type="entry name" value="GNAT FAMILY ACETYLTRANSFERASE"/>
    <property type="match status" value="1"/>
</dbReference>
<dbReference type="Proteomes" id="UP000799423">
    <property type="component" value="Unassembled WGS sequence"/>
</dbReference>